<protein>
    <submittedName>
        <fullName evidence="1 2">Uncharacterized protein</fullName>
    </submittedName>
</protein>
<accession>A0A0C3XNV2</accession>
<name>G7JZM0_MEDTR</name>
<reference evidence="1 3" key="2">
    <citation type="journal article" date="2014" name="BMC Genomics">
        <title>An improved genome release (version Mt4.0) for the model legume Medicago truncatula.</title>
        <authorList>
            <person name="Tang H."/>
            <person name="Krishnakumar V."/>
            <person name="Bidwell S."/>
            <person name="Rosen B."/>
            <person name="Chan A."/>
            <person name="Zhou S."/>
            <person name="Gentzbittel L."/>
            <person name="Childs K.L."/>
            <person name="Yandell M."/>
            <person name="Gundlach H."/>
            <person name="Mayer K.F."/>
            <person name="Schwartz D.C."/>
            <person name="Town C.D."/>
        </authorList>
    </citation>
    <scope>GENOME REANNOTATION</scope>
    <source>
        <strain evidence="2 3">cv. Jemalong A17</strain>
    </source>
</reference>
<evidence type="ECO:0000313" key="1">
    <source>
        <dbReference type="EMBL" id="AES98689.2"/>
    </source>
</evidence>
<dbReference type="HOGENOM" id="CLU_1637919_0_0_1"/>
<dbReference type="Proteomes" id="UP000002051">
    <property type="component" value="Chromosome 5"/>
</dbReference>
<dbReference type="PaxDb" id="3880-AES98689"/>
<dbReference type="EMBL" id="CM001221">
    <property type="protein sequence ID" value="AES98689.2"/>
    <property type="molecule type" value="Genomic_DNA"/>
</dbReference>
<reference evidence="1 3" key="1">
    <citation type="journal article" date="2011" name="Nature">
        <title>The Medicago genome provides insight into the evolution of rhizobial symbioses.</title>
        <authorList>
            <person name="Young N.D."/>
            <person name="Debelle F."/>
            <person name="Oldroyd G.E."/>
            <person name="Geurts R."/>
            <person name="Cannon S.B."/>
            <person name="Udvardi M.K."/>
            <person name="Benedito V.A."/>
            <person name="Mayer K.F."/>
            <person name="Gouzy J."/>
            <person name="Schoof H."/>
            <person name="Van de Peer Y."/>
            <person name="Proost S."/>
            <person name="Cook D.R."/>
            <person name="Meyers B.C."/>
            <person name="Spannagl M."/>
            <person name="Cheung F."/>
            <person name="De Mita S."/>
            <person name="Krishnakumar V."/>
            <person name="Gundlach H."/>
            <person name="Zhou S."/>
            <person name="Mudge J."/>
            <person name="Bharti A.K."/>
            <person name="Murray J.D."/>
            <person name="Naoumkina M.A."/>
            <person name="Rosen B."/>
            <person name="Silverstein K.A."/>
            <person name="Tang H."/>
            <person name="Rombauts S."/>
            <person name="Zhao P.X."/>
            <person name="Zhou P."/>
            <person name="Barbe V."/>
            <person name="Bardou P."/>
            <person name="Bechner M."/>
            <person name="Bellec A."/>
            <person name="Berger A."/>
            <person name="Berges H."/>
            <person name="Bidwell S."/>
            <person name="Bisseling T."/>
            <person name="Choisne N."/>
            <person name="Couloux A."/>
            <person name="Denny R."/>
            <person name="Deshpande S."/>
            <person name="Dai X."/>
            <person name="Doyle J.J."/>
            <person name="Dudez A.M."/>
            <person name="Farmer A.D."/>
            <person name="Fouteau S."/>
            <person name="Franken C."/>
            <person name="Gibelin C."/>
            <person name="Gish J."/>
            <person name="Goldstein S."/>
            <person name="Gonzalez A.J."/>
            <person name="Green P.J."/>
            <person name="Hallab A."/>
            <person name="Hartog M."/>
            <person name="Hua A."/>
            <person name="Humphray S.J."/>
            <person name="Jeong D.H."/>
            <person name="Jing Y."/>
            <person name="Jocker A."/>
            <person name="Kenton S.M."/>
            <person name="Kim D.J."/>
            <person name="Klee K."/>
            <person name="Lai H."/>
            <person name="Lang C."/>
            <person name="Lin S."/>
            <person name="Macmil S.L."/>
            <person name="Magdelenat G."/>
            <person name="Matthews L."/>
            <person name="McCorrison J."/>
            <person name="Monaghan E.L."/>
            <person name="Mun J.H."/>
            <person name="Najar F.Z."/>
            <person name="Nicholson C."/>
            <person name="Noirot C."/>
            <person name="O'Bleness M."/>
            <person name="Paule C.R."/>
            <person name="Poulain J."/>
            <person name="Prion F."/>
            <person name="Qin B."/>
            <person name="Qu C."/>
            <person name="Retzel E.F."/>
            <person name="Riddle C."/>
            <person name="Sallet E."/>
            <person name="Samain S."/>
            <person name="Samson N."/>
            <person name="Sanders I."/>
            <person name="Saurat O."/>
            <person name="Scarpelli C."/>
            <person name="Schiex T."/>
            <person name="Segurens B."/>
            <person name="Severin A.J."/>
            <person name="Sherrier D.J."/>
            <person name="Shi R."/>
            <person name="Sims S."/>
            <person name="Singer S.R."/>
            <person name="Sinharoy S."/>
            <person name="Sterck L."/>
            <person name="Viollet A."/>
            <person name="Wang B.B."/>
            <person name="Wang K."/>
            <person name="Wang M."/>
            <person name="Wang X."/>
            <person name="Warfsmann J."/>
            <person name="Weissenbach J."/>
            <person name="White D.D."/>
            <person name="White J.D."/>
            <person name="Wiley G.B."/>
            <person name="Wincker P."/>
            <person name="Xing Y."/>
            <person name="Yang L."/>
            <person name="Yao Z."/>
            <person name="Ying F."/>
            <person name="Zhai J."/>
            <person name="Zhou L."/>
            <person name="Zuber A."/>
            <person name="Denarie J."/>
            <person name="Dixon R.A."/>
            <person name="May G.D."/>
            <person name="Schwartz D.C."/>
            <person name="Rogers J."/>
            <person name="Quetier F."/>
            <person name="Town C.D."/>
            <person name="Roe B.A."/>
        </authorList>
    </citation>
    <scope>NUCLEOTIDE SEQUENCE [LARGE SCALE GENOMIC DNA]</scope>
    <source>
        <strain evidence="1">A17</strain>
        <strain evidence="2 3">cv. Jemalong A17</strain>
    </source>
</reference>
<evidence type="ECO:0000313" key="3">
    <source>
        <dbReference type="Proteomes" id="UP000002051"/>
    </source>
</evidence>
<reference evidence="2" key="3">
    <citation type="submission" date="2015-04" db="UniProtKB">
        <authorList>
            <consortium name="EnsemblPlants"/>
        </authorList>
    </citation>
    <scope>IDENTIFICATION</scope>
    <source>
        <strain evidence="2">cv. Jemalong A17</strain>
    </source>
</reference>
<dbReference type="AlphaFoldDB" id="G7JZM0"/>
<evidence type="ECO:0000313" key="2">
    <source>
        <dbReference type="EnsemblPlants" id="AES98689"/>
    </source>
</evidence>
<keyword evidence="3" id="KW-1185">Reference proteome</keyword>
<dbReference type="EnsemblPlants" id="AES98689">
    <property type="protein sequence ID" value="AES98689"/>
    <property type="gene ID" value="MTR_5g071600"/>
</dbReference>
<sequence>MVKKCYQTELFLSNELISYKLKAKSFFFGFPKQTLWNQGITTELAPPTLNFGTKESRQLSTVLAPTPVKSIVAPTVQMTSVAPKPSFDQVLRGNTILSDPLPVPSIRGEILSVKITDDVYFCELDACKTNLRGRLLLNKGDKPYSSKDLADKLQKLWKVKEP</sequence>
<organism evidence="1 3">
    <name type="scientific">Medicago truncatula</name>
    <name type="common">Barrel medic</name>
    <name type="synonym">Medicago tribuloides</name>
    <dbReference type="NCBI Taxonomy" id="3880"/>
    <lineage>
        <taxon>Eukaryota</taxon>
        <taxon>Viridiplantae</taxon>
        <taxon>Streptophyta</taxon>
        <taxon>Embryophyta</taxon>
        <taxon>Tracheophyta</taxon>
        <taxon>Spermatophyta</taxon>
        <taxon>Magnoliopsida</taxon>
        <taxon>eudicotyledons</taxon>
        <taxon>Gunneridae</taxon>
        <taxon>Pentapetalae</taxon>
        <taxon>rosids</taxon>
        <taxon>fabids</taxon>
        <taxon>Fabales</taxon>
        <taxon>Fabaceae</taxon>
        <taxon>Papilionoideae</taxon>
        <taxon>50 kb inversion clade</taxon>
        <taxon>NPAAA clade</taxon>
        <taxon>Hologalegina</taxon>
        <taxon>IRL clade</taxon>
        <taxon>Trifolieae</taxon>
        <taxon>Medicago</taxon>
    </lineage>
</organism>
<accession>G7JZM0</accession>
<proteinExistence type="predicted"/>
<gene>
    <name evidence="1" type="ordered locus">MTR_5g071600</name>
</gene>